<dbReference type="GO" id="GO:0005576">
    <property type="term" value="C:extracellular region"/>
    <property type="evidence" value="ECO:0007669"/>
    <property type="project" value="UniProtKB-SubCell"/>
</dbReference>
<protein>
    <submittedName>
        <fullName evidence="6">Uncharacterized protein</fullName>
    </submittedName>
</protein>
<dbReference type="Pfam" id="PF19030">
    <property type="entry name" value="TSP1_ADAMTS"/>
    <property type="match status" value="2"/>
</dbReference>
<dbReference type="InterPro" id="IPR036383">
    <property type="entry name" value="TSP1_rpt_sf"/>
</dbReference>
<feature type="region of interest" description="Disordered" evidence="5">
    <location>
        <begin position="229"/>
        <end position="258"/>
    </location>
</feature>
<dbReference type="SMART" id="SM00209">
    <property type="entry name" value="TSP1"/>
    <property type="match status" value="2"/>
</dbReference>
<comment type="subcellular location">
    <subcellularLocation>
        <location evidence="1">Secreted</location>
    </subcellularLocation>
</comment>
<dbReference type="SUPFAM" id="SSF82895">
    <property type="entry name" value="TSP-1 type 1 repeat"/>
    <property type="match status" value="2"/>
</dbReference>
<dbReference type="PANTHER" id="PTHR13723">
    <property type="entry name" value="ADAMTS A DISINTEGRIN AND METALLOPROTEASE WITH THROMBOSPONDIN MOTIFS PROTEASE"/>
    <property type="match status" value="1"/>
</dbReference>
<reference evidence="6 7" key="1">
    <citation type="submission" date="2024-10" db="EMBL/GenBank/DDBJ databases">
        <authorList>
            <person name="Kim D."/>
        </authorList>
    </citation>
    <scope>NUCLEOTIDE SEQUENCE [LARGE SCALE GENOMIC DNA]</scope>
    <source>
        <strain evidence="6">BH-2024</strain>
    </source>
</reference>
<dbReference type="AlphaFoldDB" id="A0ABD2JYW0"/>
<dbReference type="GO" id="GO:0009653">
    <property type="term" value="P:anatomical structure morphogenesis"/>
    <property type="evidence" value="ECO:0007669"/>
    <property type="project" value="UniProtKB-ARBA"/>
</dbReference>
<dbReference type="Gene3D" id="2.20.100.10">
    <property type="entry name" value="Thrombospondin type-1 (TSP1) repeat"/>
    <property type="match status" value="2"/>
</dbReference>
<sequence>MCVRDPDGKRLEEKDCEPRERIVEKQCQMAACPHWKLGTWSPCSVSCGQDGFQTRLVQCVDSEGRKVSDQKCMGIKKQQQMEKPQSYKMCSPGPCPYWRGAKWGHCSVSCGHGIRMRHVECVLMGQIVDDSLCMKAMRHKTSCRCVLLACTVWNAVPQAAANGQIGERRQPVVTLCIRTPCQRLVYSQWHRARQCAYQNELARLSRIISSQQWTISSQQRTIEMLVSRLPRNDGAAVPPNGGERRDGGGHGPRPNENANIVRGQNAVQMALPPFEAQRQQGQNEGGLVPRPQGNANIGRGQNAVQMAPPPFEAQRQQGQNEGGLVPRPQGNANIGRGQNAVQMAPPPFEAQRQQGQGQNEGGLVPRPQGNANIGRGQNAVQMAPPPVVTQRQQGQNEGGLVPRPQGNANIGRGQNAVQMAPPPFEAQRQQGQNEGGLVPRPQGNANIGRGQNAVQMAPPPFEAQRQQGQGQNEGGLVPRPQGNANIGRGQNAVQMAPPPFEAQRQQGQGQNEGGLVPRPQGNANIGRGQNAVQMAPPPFEAQRQQGQGQNEGGLVPRPQGNANIGRGQNAVQMAPPPFVTQQHHPNYYYATYNPLLYQNQNYGWWNNFLAVNYLPIDGPAFPMPYPQPPGHPR</sequence>
<keyword evidence="2" id="KW-0964">Secreted</keyword>
<evidence type="ECO:0000313" key="7">
    <source>
        <dbReference type="Proteomes" id="UP001620626"/>
    </source>
</evidence>
<name>A0ABD2JYW0_9BILA</name>
<evidence type="ECO:0000256" key="5">
    <source>
        <dbReference type="SAM" id="MobiDB-lite"/>
    </source>
</evidence>
<dbReference type="EMBL" id="JBICBT010000879">
    <property type="protein sequence ID" value="KAL3095574.1"/>
    <property type="molecule type" value="Genomic_DNA"/>
</dbReference>
<evidence type="ECO:0000256" key="1">
    <source>
        <dbReference type="ARBA" id="ARBA00004613"/>
    </source>
</evidence>
<evidence type="ECO:0000256" key="4">
    <source>
        <dbReference type="ARBA" id="ARBA00022737"/>
    </source>
</evidence>
<gene>
    <name evidence="6" type="ORF">niasHT_024400</name>
</gene>
<comment type="caution">
    <text evidence="6">The sequence shown here is derived from an EMBL/GenBank/DDBJ whole genome shotgun (WGS) entry which is preliminary data.</text>
</comment>
<evidence type="ECO:0000256" key="2">
    <source>
        <dbReference type="ARBA" id="ARBA00022525"/>
    </source>
</evidence>
<keyword evidence="3" id="KW-0732">Signal</keyword>
<keyword evidence="7" id="KW-1185">Reference proteome</keyword>
<dbReference type="PROSITE" id="PS50092">
    <property type="entry name" value="TSP1"/>
    <property type="match status" value="2"/>
</dbReference>
<dbReference type="InterPro" id="IPR050439">
    <property type="entry name" value="ADAMTS_ADAMTS-like"/>
</dbReference>
<feature type="region of interest" description="Disordered" evidence="5">
    <location>
        <begin position="277"/>
        <end position="523"/>
    </location>
</feature>
<keyword evidence="4" id="KW-0677">Repeat</keyword>
<accession>A0ABD2JYW0</accession>
<dbReference type="FunFam" id="2.20.100.10:FF:000005">
    <property type="entry name" value="ADAM metallopeptidase with thrombospondin type 1 motif 9"/>
    <property type="match status" value="1"/>
</dbReference>
<organism evidence="6 7">
    <name type="scientific">Heterodera trifolii</name>
    <dbReference type="NCBI Taxonomy" id="157864"/>
    <lineage>
        <taxon>Eukaryota</taxon>
        <taxon>Metazoa</taxon>
        <taxon>Ecdysozoa</taxon>
        <taxon>Nematoda</taxon>
        <taxon>Chromadorea</taxon>
        <taxon>Rhabditida</taxon>
        <taxon>Tylenchina</taxon>
        <taxon>Tylenchomorpha</taxon>
        <taxon>Tylenchoidea</taxon>
        <taxon>Heteroderidae</taxon>
        <taxon>Heteroderinae</taxon>
        <taxon>Heterodera</taxon>
    </lineage>
</organism>
<dbReference type="InterPro" id="IPR000884">
    <property type="entry name" value="TSP1_rpt"/>
</dbReference>
<proteinExistence type="predicted"/>
<evidence type="ECO:0000256" key="3">
    <source>
        <dbReference type="ARBA" id="ARBA00022729"/>
    </source>
</evidence>
<dbReference type="Proteomes" id="UP001620626">
    <property type="component" value="Unassembled WGS sequence"/>
</dbReference>
<evidence type="ECO:0000313" key="6">
    <source>
        <dbReference type="EMBL" id="KAL3095574.1"/>
    </source>
</evidence>